<gene>
    <name evidence="1" type="ORF">F4820DRAFT_452499</name>
</gene>
<accession>A0ACB9YNV8</accession>
<dbReference type="Proteomes" id="UP001497700">
    <property type="component" value="Unassembled WGS sequence"/>
</dbReference>
<comment type="caution">
    <text evidence="1">The sequence shown here is derived from an EMBL/GenBank/DDBJ whole genome shotgun (WGS) entry which is preliminary data.</text>
</comment>
<reference evidence="1 2" key="1">
    <citation type="journal article" date="2022" name="New Phytol.">
        <title>Ecological generalism drives hyperdiversity of secondary metabolite gene clusters in xylarialean endophytes.</title>
        <authorList>
            <person name="Franco M.E.E."/>
            <person name="Wisecaver J.H."/>
            <person name="Arnold A.E."/>
            <person name="Ju Y.M."/>
            <person name="Slot J.C."/>
            <person name="Ahrendt S."/>
            <person name="Moore L.P."/>
            <person name="Eastman K.E."/>
            <person name="Scott K."/>
            <person name="Konkel Z."/>
            <person name="Mondo S.J."/>
            <person name="Kuo A."/>
            <person name="Hayes R.D."/>
            <person name="Haridas S."/>
            <person name="Andreopoulos B."/>
            <person name="Riley R."/>
            <person name="LaButti K."/>
            <person name="Pangilinan J."/>
            <person name="Lipzen A."/>
            <person name="Amirebrahimi M."/>
            <person name="Yan J."/>
            <person name="Adam C."/>
            <person name="Keymanesh K."/>
            <person name="Ng V."/>
            <person name="Louie K."/>
            <person name="Northen T."/>
            <person name="Drula E."/>
            <person name="Henrissat B."/>
            <person name="Hsieh H.M."/>
            <person name="Youens-Clark K."/>
            <person name="Lutzoni F."/>
            <person name="Miadlikowska J."/>
            <person name="Eastwood D.C."/>
            <person name="Hamelin R.C."/>
            <person name="Grigoriev I.V."/>
            <person name="U'Ren J.M."/>
        </authorList>
    </citation>
    <scope>NUCLEOTIDE SEQUENCE [LARGE SCALE GENOMIC DNA]</scope>
    <source>
        <strain evidence="1 2">CBS 119005</strain>
    </source>
</reference>
<sequence>MAPPTLQSSGSAAGSTAEKAAELSEQMEIEAIWREVNNKVVELAGGDPNKVQKTLDINAVLKYVDNVQASEKKKSEKFGTFKSIVGRTLQCINTVGGIVAEGASTVFAPAGMCYNALTFVIQAWQGYEGIFENLAELLEKCTEFLERLESYEGRMDKRLTRVAVQNLRLFVEICDRTIKLRRKHTRFIAFTKQLFLNDNGIQDLLGIMDRLNNKESLLVTAQTYKLVSDSAGDIKLILDGQKEQKKEEEAKKWRRTIAKALSFSSTMLDNDGEPIPNWQKAFDARKNTLVEGTGKWILKDEMFLEWTTSTSPAKPVVVLGGKNGSGKTSMLANTVKYLRKMDRAGPTSRAVTAYFFLEGEKRKPEEEDASSVVELVSRTLLWQIATSYEAMTKSVFQIVERSPNFDNSVDLWQQLFINNKERMNSDTTFFLFIDGIDKTIIPLIQRLTSVPDNKKARIFLTARPQVASESLEPVDGIKFDVIPISEYNGDDVDMYINDRMNNMPILKDPSRSGISEWRDKILKTLREKCDGDYFKLNSSLNALAKVDLVEDIKEVLADADKTRTDQIDAEIRQLNNNRTIKEIQEINEIIMWIENGRRWFSLEMMENLLSVKYKNIPVVQARTPVPVLSRRKTGSSTPGTPPQEMEEEEEAATAALTISLLPFSQKLADKYPIFSVTDSSVIDWRSPEIKDRIPSKDSGDAMFHSTASGPQILQESEISIVKHFLNNVCPPDLYTRFEFEQFFNAKLGARQKEYICLDPENADIRIVLTCLIILTEVDLRNNESLREYAGYWLMDHLEKVDLSAADRDLKARVGPLLVKLFTDECGIDSMFWPFDLNVSLKTWDQGEYALLREIRGEWVYSMAGVEQVSRWLHDSSVTKHINTEPGVSFVSAVKVSSANLHEAVLSFAAKTMAHHLFRRMDFTPRHFWCGCMFIRGYLDRLNPEKAAQMPSEPSAYNLDDTPEFRKFENRAFRLEELREIEAWAELVLDKTNYTPVEKSSWEIHGALIIFQLCRAEEGSIDIYQGRARKAIELNPKNWHACHFIAKQPNTDNEEAVRLLSRAKQAVDELSHGDEAWIRNSSNSALLARITLDLGDRLWELGKDYSLAARIHRESLKYNYVHFVNYTDVLTRYQKHEAWAEFIAFIEMLNETSPTWKAFFDELVNEFIVDLVSVRRSDMLAQAADATGRWNVIEEFFNLAIDFGTQQEAHALLFLLRDGFAKTLASAADEAQREKVVEIQETALQNIRLHRSDILSRHTVDAMTNSLAETYLDKAFQPNLPIDKINSYGSLIANLLPDTSAVLDVWAYSVTACCLVRYHHKRKNGSPVAKEWLRRIVRASIELLSDEDEENDDFAYEILARLLTTVEDTRNTRIIWTLRNMIQYEAQVKWQNWITAGQSSADGQLTANGDVKTKEHDVTNGSAGESVQTAPQPIGGTSQTKEADAVSVGDSPVKPTWFAACAGCDKQWAVMDAPLYTCADCVGTTQLCQDCHEQLVRGELKKKKGLKCKKGHVFVEVPKWDASLIEGMPRACVPLPDSADKGKKWITLDEWKGELRKYLEGDVKEVAV</sequence>
<keyword evidence="2" id="KW-1185">Reference proteome</keyword>
<organism evidence="1 2">
    <name type="scientific">Hypoxylon rubiginosum</name>
    <dbReference type="NCBI Taxonomy" id="110542"/>
    <lineage>
        <taxon>Eukaryota</taxon>
        <taxon>Fungi</taxon>
        <taxon>Dikarya</taxon>
        <taxon>Ascomycota</taxon>
        <taxon>Pezizomycotina</taxon>
        <taxon>Sordariomycetes</taxon>
        <taxon>Xylariomycetidae</taxon>
        <taxon>Xylariales</taxon>
        <taxon>Hypoxylaceae</taxon>
        <taxon>Hypoxylon</taxon>
    </lineage>
</organism>
<dbReference type="EMBL" id="MU393570">
    <property type="protein sequence ID" value="KAI4860866.1"/>
    <property type="molecule type" value="Genomic_DNA"/>
</dbReference>
<evidence type="ECO:0000313" key="1">
    <source>
        <dbReference type="EMBL" id="KAI4860866.1"/>
    </source>
</evidence>
<protein>
    <submittedName>
        <fullName evidence="1">Uncharacterized protein</fullName>
    </submittedName>
</protein>
<name>A0ACB9YNV8_9PEZI</name>
<evidence type="ECO:0000313" key="2">
    <source>
        <dbReference type="Proteomes" id="UP001497700"/>
    </source>
</evidence>
<proteinExistence type="predicted"/>